<evidence type="ECO:0000313" key="2">
    <source>
        <dbReference type="WBParaSite" id="ES5_v2.g9382.t1"/>
    </source>
</evidence>
<sequence>MMPFLCLLFYLENIKDKETIHFRVNNLYVKKMRGIRLHSGCLHNYHHQRKSCGTIYSVPCSPPRSPPPSPVSRAQLNKELSSMTSINDPTCTDCSESPKKCPYFFHRLDHELQRLTT</sequence>
<dbReference type="Proteomes" id="UP000887579">
    <property type="component" value="Unplaced"/>
</dbReference>
<accession>A0AC34GWZ6</accession>
<evidence type="ECO:0000313" key="1">
    <source>
        <dbReference type="Proteomes" id="UP000887579"/>
    </source>
</evidence>
<reference evidence="2" key="1">
    <citation type="submission" date="2022-11" db="UniProtKB">
        <authorList>
            <consortium name="WormBaseParasite"/>
        </authorList>
    </citation>
    <scope>IDENTIFICATION</scope>
</reference>
<protein>
    <submittedName>
        <fullName evidence="2">Uncharacterized protein</fullName>
    </submittedName>
</protein>
<proteinExistence type="predicted"/>
<dbReference type="WBParaSite" id="ES5_v2.g9382.t1">
    <property type="protein sequence ID" value="ES5_v2.g9382.t1"/>
    <property type="gene ID" value="ES5_v2.g9382"/>
</dbReference>
<organism evidence="1 2">
    <name type="scientific">Panagrolaimus sp. ES5</name>
    <dbReference type="NCBI Taxonomy" id="591445"/>
    <lineage>
        <taxon>Eukaryota</taxon>
        <taxon>Metazoa</taxon>
        <taxon>Ecdysozoa</taxon>
        <taxon>Nematoda</taxon>
        <taxon>Chromadorea</taxon>
        <taxon>Rhabditida</taxon>
        <taxon>Tylenchina</taxon>
        <taxon>Panagrolaimomorpha</taxon>
        <taxon>Panagrolaimoidea</taxon>
        <taxon>Panagrolaimidae</taxon>
        <taxon>Panagrolaimus</taxon>
    </lineage>
</organism>
<name>A0AC34GWZ6_9BILA</name>